<protein>
    <submittedName>
        <fullName evidence="2">S-phase cyclin A associated protein in the ER</fullName>
    </submittedName>
</protein>
<name>A0A7J8CLF4_ROUAE</name>
<proteinExistence type="predicted"/>
<dbReference type="AlphaFoldDB" id="A0A7J8CLF4"/>
<sequence>MSRGLMSYRKSVSEDRKKSKHVMKLFRNERER</sequence>
<gene>
    <name evidence="2" type="ORF">HJG63_017206</name>
</gene>
<dbReference type="EMBL" id="JACASE010000014">
    <property type="protein sequence ID" value="KAF6411676.1"/>
    <property type="molecule type" value="Genomic_DNA"/>
</dbReference>
<dbReference type="Proteomes" id="UP000593571">
    <property type="component" value="Unassembled WGS sequence"/>
</dbReference>
<comment type="caution">
    <text evidence="2">The sequence shown here is derived from an EMBL/GenBank/DDBJ whole genome shotgun (WGS) entry which is preliminary data.</text>
</comment>
<reference evidence="2 3" key="1">
    <citation type="journal article" date="2020" name="Nature">
        <title>Six reference-quality genomes reveal evolution of bat adaptations.</title>
        <authorList>
            <person name="Jebb D."/>
            <person name="Huang Z."/>
            <person name="Pippel M."/>
            <person name="Hughes G.M."/>
            <person name="Lavrichenko K."/>
            <person name="Devanna P."/>
            <person name="Winkler S."/>
            <person name="Jermiin L.S."/>
            <person name="Skirmuntt E.C."/>
            <person name="Katzourakis A."/>
            <person name="Burkitt-Gray L."/>
            <person name="Ray D.A."/>
            <person name="Sullivan K.A.M."/>
            <person name="Roscito J.G."/>
            <person name="Kirilenko B.M."/>
            <person name="Davalos L.M."/>
            <person name="Corthals A.P."/>
            <person name="Power M.L."/>
            <person name="Jones G."/>
            <person name="Ransome R.D."/>
            <person name="Dechmann D.K.N."/>
            <person name="Locatelli A.G."/>
            <person name="Puechmaille S.J."/>
            <person name="Fedrigo O."/>
            <person name="Jarvis E.D."/>
            <person name="Hiller M."/>
            <person name="Vernes S.C."/>
            <person name="Myers E.W."/>
            <person name="Teeling E.C."/>
        </authorList>
    </citation>
    <scope>NUCLEOTIDE SEQUENCE [LARGE SCALE GENOMIC DNA]</scope>
    <source>
        <strain evidence="2">MRouAeg1</strain>
        <tissue evidence="2">Muscle</tissue>
    </source>
</reference>
<evidence type="ECO:0000313" key="2">
    <source>
        <dbReference type="EMBL" id="KAF6411676.1"/>
    </source>
</evidence>
<evidence type="ECO:0000313" key="3">
    <source>
        <dbReference type="Proteomes" id="UP000593571"/>
    </source>
</evidence>
<accession>A0A7J8CLF4</accession>
<keyword evidence="3" id="KW-1185">Reference proteome</keyword>
<organism evidence="2 3">
    <name type="scientific">Rousettus aegyptiacus</name>
    <name type="common">Egyptian fruit bat</name>
    <name type="synonym">Pteropus aegyptiacus</name>
    <dbReference type="NCBI Taxonomy" id="9407"/>
    <lineage>
        <taxon>Eukaryota</taxon>
        <taxon>Metazoa</taxon>
        <taxon>Chordata</taxon>
        <taxon>Craniata</taxon>
        <taxon>Vertebrata</taxon>
        <taxon>Euteleostomi</taxon>
        <taxon>Mammalia</taxon>
        <taxon>Eutheria</taxon>
        <taxon>Laurasiatheria</taxon>
        <taxon>Chiroptera</taxon>
        <taxon>Yinpterochiroptera</taxon>
        <taxon>Pteropodoidea</taxon>
        <taxon>Pteropodidae</taxon>
        <taxon>Rousettinae</taxon>
        <taxon>Rousettus</taxon>
    </lineage>
</organism>
<evidence type="ECO:0000256" key="1">
    <source>
        <dbReference type="SAM" id="MobiDB-lite"/>
    </source>
</evidence>
<feature type="region of interest" description="Disordered" evidence="1">
    <location>
        <begin position="1"/>
        <end position="32"/>
    </location>
</feature>